<sequence>MAPSPAQSSACSSALPSPLTPQGLSTSLPNGHSGGASGFQLPLPAAPPAKRRPVSGGGMLMKHAPPNEDDATQFSMDIDEPASTSILPPQKSISGPPHLLPKLDAVRSRSHSGSRRLTGGTADPGAVKKARRSGGSSSNPASQPPSQPPSRPPSNPTTPNFGPLSVSPPSSLMALENDLQSSSILRHHEFQSGRRVFHVHFGHGYVKSLEAEPRAPDEKPELHRVLGPRTHNINCLFDNTKYKQLRLRAFYAVPKMVVIPSTASLRKRKFVHALEATPPDSHARISLVRQLLASSSLREACSLVQRWHLQHAFEPTQLLQRLVRSKQYGPALRFAREFGLMEQYPTHELLLRMVEEKRYDGVLKFVSARTASVDGQHAPADVVQMLVLDGKHELALKYVHKFGAEARFPPAQLVEHCLQQSKELTVRASAMLLKYVKVFQLEATYPMDQILERVTASGIIVHDLDGRYILKGRRRQAAFSGVPAPTGSTSAP</sequence>
<evidence type="ECO:0000313" key="2">
    <source>
        <dbReference type="EMBL" id="KAL1496510.1"/>
    </source>
</evidence>
<gene>
    <name evidence="2" type="ORF">AB1Y20_016464</name>
</gene>
<organism evidence="2 3">
    <name type="scientific">Prymnesium parvum</name>
    <name type="common">Toxic golden alga</name>
    <dbReference type="NCBI Taxonomy" id="97485"/>
    <lineage>
        <taxon>Eukaryota</taxon>
        <taxon>Haptista</taxon>
        <taxon>Haptophyta</taxon>
        <taxon>Prymnesiophyceae</taxon>
        <taxon>Prymnesiales</taxon>
        <taxon>Prymnesiaceae</taxon>
        <taxon>Prymnesium</taxon>
    </lineage>
</organism>
<evidence type="ECO:0000313" key="3">
    <source>
        <dbReference type="Proteomes" id="UP001515480"/>
    </source>
</evidence>
<dbReference type="Proteomes" id="UP001515480">
    <property type="component" value="Unassembled WGS sequence"/>
</dbReference>
<proteinExistence type="predicted"/>
<name>A0AB34ICT2_PRYPA</name>
<dbReference type="AlphaFoldDB" id="A0AB34ICT2"/>
<feature type="compositionally biased region" description="Pro residues" evidence="1">
    <location>
        <begin position="142"/>
        <end position="156"/>
    </location>
</feature>
<feature type="region of interest" description="Disordered" evidence="1">
    <location>
        <begin position="1"/>
        <end position="171"/>
    </location>
</feature>
<feature type="compositionally biased region" description="Polar residues" evidence="1">
    <location>
        <begin position="82"/>
        <end position="93"/>
    </location>
</feature>
<reference evidence="2 3" key="1">
    <citation type="journal article" date="2024" name="Science">
        <title>Giant polyketide synthase enzymes in the biosynthesis of giant marine polyether toxins.</title>
        <authorList>
            <person name="Fallon T.R."/>
            <person name="Shende V.V."/>
            <person name="Wierzbicki I.H."/>
            <person name="Pendleton A.L."/>
            <person name="Watervoot N.F."/>
            <person name="Auber R.P."/>
            <person name="Gonzalez D.J."/>
            <person name="Wisecaver J.H."/>
            <person name="Moore B.S."/>
        </authorList>
    </citation>
    <scope>NUCLEOTIDE SEQUENCE [LARGE SCALE GENOMIC DNA]</scope>
    <source>
        <strain evidence="2 3">12B1</strain>
    </source>
</reference>
<feature type="compositionally biased region" description="Low complexity" evidence="1">
    <location>
        <begin position="1"/>
        <end position="17"/>
    </location>
</feature>
<protein>
    <submittedName>
        <fullName evidence="2">Uncharacterized protein</fullName>
    </submittedName>
</protein>
<keyword evidence="3" id="KW-1185">Reference proteome</keyword>
<feature type="compositionally biased region" description="Polar residues" evidence="1">
    <location>
        <begin position="20"/>
        <end position="30"/>
    </location>
</feature>
<dbReference type="EMBL" id="JBGBPQ010000029">
    <property type="protein sequence ID" value="KAL1496510.1"/>
    <property type="molecule type" value="Genomic_DNA"/>
</dbReference>
<comment type="caution">
    <text evidence="2">The sequence shown here is derived from an EMBL/GenBank/DDBJ whole genome shotgun (WGS) entry which is preliminary data.</text>
</comment>
<evidence type="ECO:0000256" key="1">
    <source>
        <dbReference type="SAM" id="MobiDB-lite"/>
    </source>
</evidence>
<accession>A0AB34ICT2</accession>